<dbReference type="AlphaFoldDB" id="A0A4P2QQY8"/>
<evidence type="ECO:0000256" key="2">
    <source>
        <dbReference type="ARBA" id="ARBA00022692"/>
    </source>
</evidence>
<dbReference type="Pfam" id="PF03544">
    <property type="entry name" value="TonB_C"/>
    <property type="match status" value="1"/>
</dbReference>
<sequence length="462" mass="47226">MQRSRDGRRIASAWALSVAAHAGLVGAGAAIVAGSLSTQEVTVARTAGAPAALSAPIEIELPVVSDGALDGAPAVAPELPASLARGGGEAAARPDTGRRGRGGTDAAELPALNLADRDDATFLSPEVRSRLDRSQIQRIRSSSRRASREDWRASREPMELTFLAGGRVGSRPERRAAAERDPSIGARESGAPEHRGSVLGAAARPAGAEGAADASGATLSLGARPRAAGGAVKGGERASAGLGVRDGRPGADHRDSAAVPLARPMVATGTPAIPADVAGRPNDTVDSEQEVATAIQSLVHASSAGGARGLGRGGEAGPGATGSGGVAGSGARSSALGSGRGRLLDDDPLDRRRSLYMRQVMAKLHPLWADAFPKWAAGEGLQGTVIVTFVIRADGTVSSASVTRPSGIPEFDENCRRAVLRGAPYPPVPPELGESFRWSMPFEARNPAVLPKHPARPMNDER</sequence>
<reference evidence="7 8" key="1">
    <citation type="submission" date="2015-09" db="EMBL/GenBank/DDBJ databases">
        <title>Sorangium comparison.</title>
        <authorList>
            <person name="Zaburannyi N."/>
            <person name="Bunk B."/>
            <person name="Overmann J."/>
            <person name="Mueller R."/>
        </authorList>
    </citation>
    <scope>NUCLEOTIDE SEQUENCE [LARGE SCALE GENOMIC DNA]</scope>
    <source>
        <strain evidence="7 8">So ce836</strain>
    </source>
</reference>
<keyword evidence="3" id="KW-1133">Transmembrane helix</keyword>
<dbReference type="Gene3D" id="3.30.1150.10">
    <property type="match status" value="1"/>
</dbReference>
<evidence type="ECO:0000256" key="1">
    <source>
        <dbReference type="ARBA" id="ARBA00004167"/>
    </source>
</evidence>
<feature type="region of interest" description="Disordered" evidence="5">
    <location>
        <begin position="130"/>
        <end position="195"/>
    </location>
</feature>
<dbReference type="PROSITE" id="PS52015">
    <property type="entry name" value="TONB_CTD"/>
    <property type="match status" value="1"/>
</dbReference>
<feature type="compositionally biased region" description="Basic and acidic residues" evidence="5">
    <location>
        <begin position="170"/>
        <end position="182"/>
    </location>
</feature>
<evidence type="ECO:0000256" key="5">
    <source>
        <dbReference type="SAM" id="MobiDB-lite"/>
    </source>
</evidence>
<organism evidence="7 8">
    <name type="scientific">Sorangium cellulosum</name>
    <name type="common">Polyangium cellulosum</name>
    <dbReference type="NCBI Taxonomy" id="56"/>
    <lineage>
        <taxon>Bacteria</taxon>
        <taxon>Pseudomonadati</taxon>
        <taxon>Myxococcota</taxon>
        <taxon>Polyangia</taxon>
        <taxon>Polyangiales</taxon>
        <taxon>Polyangiaceae</taxon>
        <taxon>Sorangium</taxon>
    </lineage>
</organism>
<evidence type="ECO:0000259" key="6">
    <source>
        <dbReference type="PROSITE" id="PS52015"/>
    </source>
</evidence>
<feature type="compositionally biased region" description="Gly residues" evidence="5">
    <location>
        <begin position="306"/>
        <end position="328"/>
    </location>
</feature>
<evidence type="ECO:0000313" key="8">
    <source>
        <dbReference type="Proteomes" id="UP000295497"/>
    </source>
</evidence>
<evidence type="ECO:0000256" key="4">
    <source>
        <dbReference type="ARBA" id="ARBA00023136"/>
    </source>
</evidence>
<keyword evidence="4" id="KW-0472">Membrane</keyword>
<feature type="region of interest" description="Disordered" evidence="5">
    <location>
        <begin position="225"/>
        <end position="255"/>
    </location>
</feature>
<evidence type="ECO:0000256" key="3">
    <source>
        <dbReference type="ARBA" id="ARBA00022989"/>
    </source>
</evidence>
<dbReference type="NCBIfam" id="TIGR01352">
    <property type="entry name" value="tonB_Cterm"/>
    <property type="match status" value="1"/>
</dbReference>
<name>A0A4P2QQY8_SORCE</name>
<feature type="domain" description="TonB C-terminal" evidence="6">
    <location>
        <begin position="357"/>
        <end position="451"/>
    </location>
</feature>
<evidence type="ECO:0000313" key="7">
    <source>
        <dbReference type="EMBL" id="AUX32624.1"/>
    </source>
</evidence>
<gene>
    <name evidence="7" type="ORF">SOCE836_047680</name>
</gene>
<accession>A0A4P2QQY8</accession>
<feature type="compositionally biased region" description="Basic and acidic residues" evidence="5">
    <location>
        <begin position="146"/>
        <end position="158"/>
    </location>
</feature>
<dbReference type="SUPFAM" id="SSF74653">
    <property type="entry name" value="TolA/TonB C-terminal domain"/>
    <property type="match status" value="1"/>
</dbReference>
<dbReference type="InterPro" id="IPR037682">
    <property type="entry name" value="TonB_C"/>
</dbReference>
<dbReference type="Proteomes" id="UP000295497">
    <property type="component" value="Chromosome"/>
</dbReference>
<feature type="region of interest" description="Disordered" evidence="5">
    <location>
        <begin position="304"/>
        <end position="344"/>
    </location>
</feature>
<dbReference type="EMBL" id="CP012672">
    <property type="protein sequence ID" value="AUX32624.1"/>
    <property type="molecule type" value="Genomic_DNA"/>
</dbReference>
<protein>
    <recommendedName>
        <fullName evidence="6">TonB C-terminal domain-containing protein</fullName>
    </recommendedName>
</protein>
<feature type="region of interest" description="Disordered" evidence="5">
    <location>
        <begin position="79"/>
        <end position="112"/>
    </location>
</feature>
<dbReference type="RefSeq" id="WP_129576187.1">
    <property type="nucleotide sequence ID" value="NZ_CP012672.1"/>
</dbReference>
<keyword evidence="2" id="KW-0812">Transmembrane</keyword>
<dbReference type="GO" id="GO:0016020">
    <property type="term" value="C:membrane"/>
    <property type="evidence" value="ECO:0007669"/>
    <property type="project" value="UniProtKB-SubCell"/>
</dbReference>
<dbReference type="GO" id="GO:0055085">
    <property type="term" value="P:transmembrane transport"/>
    <property type="evidence" value="ECO:0007669"/>
    <property type="project" value="InterPro"/>
</dbReference>
<dbReference type="InterPro" id="IPR006260">
    <property type="entry name" value="TonB/TolA_C"/>
</dbReference>
<proteinExistence type="predicted"/>
<comment type="subcellular location">
    <subcellularLocation>
        <location evidence="1">Membrane</location>
        <topology evidence="1">Single-pass membrane protein</topology>
    </subcellularLocation>
</comment>
<feature type="compositionally biased region" description="Basic and acidic residues" evidence="5">
    <location>
        <begin position="245"/>
        <end position="255"/>
    </location>
</feature>